<feature type="binding site" evidence="2">
    <location>
        <position position="168"/>
    </location>
    <ligand>
        <name>acetyl-CoA</name>
        <dbReference type="ChEBI" id="CHEBI:57288"/>
    </ligand>
</feature>
<dbReference type="GO" id="GO:0044038">
    <property type="term" value="P:cell wall macromolecule biosynthetic process"/>
    <property type="evidence" value="ECO:0007669"/>
    <property type="project" value="InterPro"/>
</dbReference>
<keyword evidence="6" id="KW-1185">Reference proteome</keyword>
<dbReference type="InterPro" id="IPR041561">
    <property type="entry name" value="PglD_N"/>
</dbReference>
<dbReference type="InterPro" id="IPR003447">
    <property type="entry name" value="FEMABX"/>
</dbReference>
<dbReference type="InterPro" id="IPR016181">
    <property type="entry name" value="Acyl_CoA_acyltransferase"/>
</dbReference>
<dbReference type="PANTHER" id="PTHR43300:SF7">
    <property type="entry name" value="UDP-N-ACETYLBACILLOSAMINE N-ACETYLTRANSFERASE"/>
    <property type="match status" value="1"/>
</dbReference>
<dbReference type="InterPro" id="IPR011004">
    <property type="entry name" value="Trimer_LpxA-like_sf"/>
</dbReference>
<dbReference type="InterPro" id="IPR050179">
    <property type="entry name" value="Trans_hexapeptide_repeat"/>
</dbReference>
<dbReference type="Gene3D" id="3.40.50.20">
    <property type="match status" value="1"/>
</dbReference>
<feature type="binding site" evidence="2">
    <location>
        <position position="71"/>
    </location>
    <ligand>
        <name>substrate</name>
    </ligand>
</feature>
<accession>A0A1W2A3S6</accession>
<dbReference type="Pfam" id="PF17836">
    <property type="entry name" value="PglD_N"/>
    <property type="match status" value="1"/>
</dbReference>
<dbReference type="Pfam" id="PF13480">
    <property type="entry name" value="Acetyltransf_6"/>
    <property type="match status" value="1"/>
</dbReference>
<organism evidence="5 6">
    <name type="scientific">Cellulophaga tyrosinoxydans</name>
    <dbReference type="NCBI Taxonomy" id="504486"/>
    <lineage>
        <taxon>Bacteria</taxon>
        <taxon>Pseudomonadati</taxon>
        <taxon>Bacteroidota</taxon>
        <taxon>Flavobacteriia</taxon>
        <taxon>Flavobacteriales</taxon>
        <taxon>Flavobacteriaceae</taxon>
        <taxon>Cellulophaga</taxon>
    </lineage>
</organism>
<sequence>MKNAVILGGGTYGEVFLTYLTEQGFTILGFFDDNEDSWGKLIHGLPVLGGMEKLLKNNLTQPIHQVFCPIGDNHIRTKYLSKLKKAGFEIPNFIHDSVLLNDDVTIGEGVYILPGAMIMPHTIIKNYVIISMGSKVAHHTILEDGVFISTGVNVGAGIHIQKKAFLGISSTVMTGVTSIGRNALIGSGAVVIRNIEDNHVVAGVPAKTLRILKEKKENLPIAIANEHQKLKVNAMEIVGFDLACHDLKTAEDIELYKKYLKNFKGFDAFYKIELFNVKNSETEQLKYFILSKNNEVICLMPFALRKIIIDHKDTTYNDVSSFYGYSGPLYNEKLKNEDLINFWHLVDAWYNKHNVVTEFMRFNLDGNHQNYSGIIAATLNNVKGVIIDNDEEQWNSFVPKVRNNYRKASGNGLEAKIYHQAISDEIINTFHTIYIGTMERNNAANNYYFTLNYFKQLIQANPASNAIIIIYKDAIPISTELVLLNSDTMYSFLGGTVSEYFHLRPNDFLKIEALKWGKTQGFKNYVLGGGRINGDSLYKYKKSFFPKNEDVVFYTGRKIIKQDVYEKLVTLSTKYTYTLNEKDIINDFFPLYRKPKTN</sequence>
<dbReference type="CDD" id="cd03360">
    <property type="entry name" value="LbH_AT_putative"/>
    <property type="match status" value="1"/>
</dbReference>
<dbReference type="EMBL" id="FWXO01000002">
    <property type="protein sequence ID" value="SMC54938.1"/>
    <property type="molecule type" value="Genomic_DNA"/>
</dbReference>
<evidence type="ECO:0000313" key="6">
    <source>
        <dbReference type="Proteomes" id="UP000192360"/>
    </source>
</evidence>
<dbReference type="PROSITE" id="PS51191">
    <property type="entry name" value="FEMABX"/>
    <property type="match status" value="1"/>
</dbReference>
<dbReference type="Pfam" id="PF00132">
    <property type="entry name" value="Hexapep"/>
    <property type="match status" value="1"/>
</dbReference>
<dbReference type="PANTHER" id="PTHR43300">
    <property type="entry name" value="ACETYLTRANSFERASE"/>
    <property type="match status" value="1"/>
</dbReference>
<name>A0A1W2A3S6_9FLAO</name>
<keyword evidence="5" id="KW-0808">Transferase</keyword>
<evidence type="ECO:0000256" key="1">
    <source>
        <dbReference type="ARBA" id="ARBA00007274"/>
    </source>
</evidence>
<feature type="domain" description="BioF2-like acetyltransferase" evidence="3">
    <location>
        <begin position="400"/>
        <end position="539"/>
    </location>
</feature>
<feature type="domain" description="PglD N-terminal" evidence="4">
    <location>
        <begin position="4"/>
        <end position="83"/>
    </location>
</feature>
<dbReference type="InterPro" id="IPR020019">
    <property type="entry name" value="AcTrfase_PglD-like"/>
</dbReference>
<dbReference type="OrthoDB" id="9785911at2"/>
<reference evidence="6" key="1">
    <citation type="submission" date="2017-04" db="EMBL/GenBank/DDBJ databases">
        <authorList>
            <person name="Varghese N."/>
            <person name="Submissions S."/>
        </authorList>
    </citation>
    <scope>NUCLEOTIDE SEQUENCE [LARGE SCALE GENOMIC DNA]</scope>
    <source>
        <strain evidence="6">DSM 21164</strain>
    </source>
</reference>
<dbReference type="SUPFAM" id="SSF55729">
    <property type="entry name" value="Acyl-CoA N-acyltransferases (Nat)"/>
    <property type="match status" value="1"/>
</dbReference>
<dbReference type="GO" id="GO:0016755">
    <property type="term" value="F:aminoacyltransferase activity"/>
    <property type="evidence" value="ECO:0007669"/>
    <property type="project" value="InterPro"/>
</dbReference>
<dbReference type="SUPFAM" id="SSF51161">
    <property type="entry name" value="Trimeric LpxA-like enzymes"/>
    <property type="match status" value="1"/>
</dbReference>
<evidence type="ECO:0000313" key="5">
    <source>
        <dbReference type="EMBL" id="SMC54938.1"/>
    </source>
</evidence>
<dbReference type="RefSeq" id="WP_143312496.1">
    <property type="nucleotide sequence ID" value="NZ_FWXO01000002.1"/>
</dbReference>
<proteinExistence type="inferred from homology"/>
<evidence type="ECO:0000256" key="2">
    <source>
        <dbReference type="PIRSR" id="PIRSR620019-2"/>
    </source>
</evidence>
<keyword evidence="5" id="KW-0012">Acyltransferase</keyword>
<dbReference type="AlphaFoldDB" id="A0A1W2A3S6"/>
<evidence type="ECO:0000259" key="3">
    <source>
        <dbReference type="Pfam" id="PF13480"/>
    </source>
</evidence>
<evidence type="ECO:0000259" key="4">
    <source>
        <dbReference type="Pfam" id="PF17836"/>
    </source>
</evidence>
<dbReference type="InterPro" id="IPR001451">
    <property type="entry name" value="Hexapep"/>
</dbReference>
<protein>
    <submittedName>
        <fullName evidence="5">Sugar O-acyltransferase, sialic acid O-acetyltransferase NeuD family</fullName>
    </submittedName>
</protein>
<dbReference type="NCBIfam" id="TIGR03570">
    <property type="entry name" value="NeuD_NnaD"/>
    <property type="match status" value="1"/>
</dbReference>
<feature type="binding site" evidence="2">
    <location>
        <begin position="32"/>
        <end position="33"/>
    </location>
    <ligand>
        <name>substrate</name>
    </ligand>
</feature>
<dbReference type="Gene3D" id="2.160.10.10">
    <property type="entry name" value="Hexapeptide repeat proteins"/>
    <property type="match status" value="1"/>
</dbReference>
<gene>
    <name evidence="5" type="ORF">SAMN05660703_1752</name>
</gene>
<comment type="similarity">
    <text evidence="1">Belongs to the transferase hexapeptide repeat family.</text>
</comment>
<dbReference type="Gene3D" id="3.40.630.30">
    <property type="match status" value="1"/>
</dbReference>
<dbReference type="Proteomes" id="UP000192360">
    <property type="component" value="Unassembled WGS sequence"/>
</dbReference>
<dbReference type="STRING" id="504486.SAMN05660703_1752"/>
<dbReference type="InterPro" id="IPR038740">
    <property type="entry name" value="BioF2-like_GNAT_dom"/>
</dbReference>